<dbReference type="SUPFAM" id="SSF64268">
    <property type="entry name" value="PX domain"/>
    <property type="match status" value="1"/>
</dbReference>
<evidence type="ECO:0000256" key="3">
    <source>
        <dbReference type="ARBA" id="ARBA00022927"/>
    </source>
</evidence>
<comment type="similarity">
    <text evidence="1">Belongs to the sorting nexin family.</text>
</comment>
<dbReference type="Pfam" id="PF18116">
    <property type="entry name" value="SNX17_FERM_C"/>
    <property type="match status" value="1"/>
</dbReference>
<dbReference type="Gene3D" id="1.20.80.60">
    <property type="match status" value="1"/>
</dbReference>
<keyword evidence="2" id="KW-0813">Transport</keyword>
<dbReference type="Gene3D" id="3.30.1520.10">
    <property type="entry name" value="Phox-like domain"/>
    <property type="match status" value="1"/>
</dbReference>
<evidence type="ECO:0000256" key="2">
    <source>
        <dbReference type="ARBA" id="ARBA00022448"/>
    </source>
</evidence>
<name>A0A814K8Y2_9BILA</name>
<dbReference type="Gene3D" id="2.30.29.30">
    <property type="entry name" value="Pleckstrin-homology domain (PH domain)/Phosphotyrosine-binding domain (PTB)"/>
    <property type="match status" value="1"/>
</dbReference>
<dbReference type="Proteomes" id="UP000663891">
    <property type="component" value="Unassembled WGS sequence"/>
</dbReference>
<dbReference type="Gene3D" id="3.10.20.90">
    <property type="entry name" value="Phosphatidylinositol 3-kinase Catalytic Subunit, Chain A, domain 1"/>
    <property type="match status" value="1"/>
</dbReference>
<dbReference type="InterPro" id="IPR036871">
    <property type="entry name" value="PX_dom_sf"/>
</dbReference>
<evidence type="ECO:0000259" key="4">
    <source>
        <dbReference type="PROSITE" id="PS50195"/>
    </source>
</evidence>
<reference evidence="5" key="1">
    <citation type="submission" date="2021-02" db="EMBL/GenBank/DDBJ databases">
        <authorList>
            <person name="Nowell W R."/>
        </authorList>
    </citation>
    <scope>NUCLEOTIDE SEQUENCE</scope>
</reference>
<dbReference type="InterPro" id="IPR001683">
    <property type="entry name" value="PX_dom"/>
</dbReference>
<dbReference type="OrthoDB" id="5772781at2759"/>
<proteinExistence type="inferred from homology"/>
<dbReference type="GO" id="GO:0005769">
    <property type="term" value="C:early endosome"/>
    <property type="evidence" value="ECO:0007669"/>
    <property type="project" value="TreeGrafter"/>
</dbReference>
<dbReference type="Pfam" id="PF21273">
    <property type="entry name" value="SNX17-27-31_F1_FERM"/>
    <property type="match status" value="1"/>
</dbReference>
<protein>
    <recommendedName>
        <fullName evidence="4">PX domain-containing protein</fullName>
    </recommendedName>
</protein>
<dbReference type="InterPro" id="IPR048763">
    <property type="entry name" value="SNX17-31_FERM_F1"/>
</dbReference>
<feature type="domain" description="PX" evidence="4">
    <location>
        <begin position="1"/>
        <end position="113"/>
    </location>
</feature>
<dbReference type="Pfam" id="PF00787">
    <property type="entry name" value="PX"/>
    <property type="match status" value="1"/>
</dbReference>
<dbReference type="InterPro" id="IPR011993">
    <property type="entry name" value="PH-like_dom_sf"/>
</dbReference>
<accession>A0A814K8Y2</accession>
<evidence type="ECO:0000313" key="5">
    <source>
        <dbReference type="EMBL" id="CAF1047865.1"/>
    </source>
</evidence>
<dbReference type="EMBL" id="CAJOAY010000358">
    <property type="protein sequence ID" value="CAF3642475.1"/>
    <property type="molecule type" value="Genomic_DNA"/>
</dbReference>
<keyword evidence="3" id="KW-0653">Protein transport</keyword>
<dbReference type="Proteomes" id="UP000663881">
    <property type="component" value="Unassembled WGS sequence"/>
</dbReference>
<sequence length="431" mass="51441">MYFSIPDTTEISAKRSIDQRAYILFNIHINGIHYCSLRYSQLRRFNDEVQRSFSNSLINSQPFPPKKFFRLSLREIDERRILLERYLQSVVPNKSLTSSIYFNEFFLNAQHETFVNEFIEKTCPETINLTVYLLNKHEMILENFSPYDNLSKLFHACTNKIQLDDEYYSYFSLFLYEYENNQLHLIRPLFSFEYPYISFEQTKLIHKNSCLVFKKSYWDLNYDLRLLDNRYTRNLVFIQAEYDIEQSKHIYPSDIYEQLDVLHDNEYITLARTSKFYGYLIFQQCSMNDLITQKLSQCILTIGNNEMICYFINDDKENEDLFVKNISFKVTRIRCWKVNWTKLDLNITFEYLIKKDSLQWFTIHTEQAALISTCLQSIVDEILAKNDETTSLVTVVDISNNGNALATRTRSDFERLSNNEIFDRDNGDDDL</sequence>
<dbReference type="InterPro" id="IPR040842">
    <property type="entry name" value="SNX17/31_FERM"/>
</dbReference>
<evidence type="ECO:0000313" key="7">
    <source>
        <dbReference type="Proteomes" id="UP000663891"/>
    </source>
</evidence>
<dbReference type="Pfam" id="PF21271">
    <property type="entry name" value="SNX17-31_F2_FERM"/>
    <property type="match status" value="1"/>
</dbReference>
<organism evidence="5 7">
    <name type="scientific">Adineta steineri</name>
    <dbReference type="NCBI Taxonomy" id="433720"/>
    <lineage>
        <taxon>Eukaryota</taxon>
        <taxon>Metazoa</taxon>
        <taxon>Spiralia</taxon>
        <taxon>Gnathifera</taxon>
        <taxon>Rotifera</taxon>
        <taxon>Eurotatoria</taxon>
        <taxon>Bdelloidea</taxon>
        <taxon>Adinetida</taxon>
        <taxon>Adinetidae</taxon>
        <taxon>Adineta</taxon>
    </lineage>
</organism>
<gene>
    <name evidence="6" type="ORF">OKA104_LOCUS8731</name>
    <name evidence="5" type="ORF">VCS650_LOCUS17231</name>
</gene>
<dbReference type="EMBL" id="CAJNON010000158">
    <property type="protein sequence ID" value="CAF1047865.1"/>
    <property type="molecule type" value="Genomic_DNA"/>
</dbReference>
<dbReference type="PROSITE" id="PS50195">
    <property type="entry name" value="PX"/>
    <property type="match status" value="1"/>
</dbReference>
<dbReference type="PANTHER" id="PTHR12431">
    <property type="entry name" value="SORTING NEXIN 17 AND 27"/>
    <property type="match status" value="1"/>
</dbReference>
<dbReference type="GO" id="GO:0032456">
    <property type="term" value="P:endocytic recycling"/>
    <property type="evidence" value="ECO:0007669"/>
    <property type="project" value="TreeGrafter"/>
</dbReference>
<dbReference type="GO" id="GO:0006886">
    <property type="term" value="P:intracellular protein transport"/>
    <property type="evidence" value="ECO:0007669"/>
    <property type="project" value="TreeGrafter"/>
</dbReference>
<dbReference type="InterPro" id="IPR048767">
    <property type="entry name" value="SNX17-31_FERM_F2"/>
</dbReference>
<evidence type="ECO:0000313" key="6">
    <source>
        <dbReference type="EMBL" id="CAF3642475.1"/>
    </source>
</evidence>
<dbReference type="PANTHER" id="PTHR12431:SF14">
    <property type="entry name" value="LD15323P"/>
    <property type="match status" value="1"/>
</dbReference>
<dbReference type="AlphaFoldDB" id="A0A814K8Y2"/>
<dbReference type="GO" id="GO:0035091">
    <property type="term" value="F:phosphatidylinositol binding"/>
    <property type="evidence" value="ECO:0007669"/>
    <property type="project" value="InterPro"/>
</dbReference>
<comment type="caution">
    <text evidence="5">The sequence shown here is derived from an EMBL/GenBank/DDBJ whole genome shotgun (WGS) entry which is preliminary data.</text>
</comment>
<evidence type="ECO:0000256" key="1">
    <source>
        <dbReference type="ARBA" id="ARBA00010883"/>
    </source>
</evidence>